<dbReference type="AlphaFoldDB" id="A0A0F9LHE1"/>
<evidence type="ECO:0000313" key="1">
    <source>
        <dbReference type="EMBL" id="KKM92883.1"/>
    </source>
</evidence>
<comment type="caution">
    <text evidence="1">The sequence shown here is derived from an EMBL/GenBank/DDBJ whole genome shotgun (WGS) entry which is preliminary data.</text>
</comment>
<sequence length="95" mass="10925">MLFMNNLLTLYCTECYINSVQALEITMSQLTLNQRLATLQPQVDLHLFESSLDYRNKILCLLAEQEQALATINKEFGQQQPSSFGSERKFVLGYN</sequence>
<reference evidence="1" key="1">
    <citation type="journal article" date="2015" name="Nature">
        <title>Complex archaea that bridge the gap between prokaryotes and eukaryotes.</title>
        <authorList>
            <person name="Spang A."/>
            <person name="Saw J.H."/>
            <person name="Jorgensen S.L."/>
            <person name="Zaremba-Niedzwiedzka K."/>
            <person name="Martijn J."/>
            <person name="Lind A.E."/>
            <person name="van Eijk R."/>
            <person name="Schleper C."/>
            <person name="Guy L."/>
            <person name="Ettema T.J."/>
        </authorList>
    </citation>
    <scope>NUCLEOTIDE SEQUENCE</scope>
</reference>
<name>A0A0F9LHE1_9ZZZZ</name>
<gene>
    <name evidence="1" type="ORF">LCGC14_1213990</name>
</gene>
<organism evidence="1">
    <name type="scientific">marine sediment metagenome</name>
    <dbReference type="NCBI Taxonomy" id="412755"/>
    <lineage>
        <taxon>unclassified sequences</taxon>
        <taxon>metagenomes</taxon>
        <taxon>ecological metagenomes</taxon>
    </lineage>
</organism>
<dbReference type="EMBL" id="LAZR01006339">
    <property type="protein sequence ID" value="KKM92883.1"/>
    <property type="molecule type" value="Genomic_DNA"/>
</dbReference>
<proteinExistence type="predicted"/>
<accession>A0A0F9LHE1</accession>
<protein>
    <submittedName>
        <fullName evidence="1">Uncharacterized protein</fullName>
    </submittedName>
</protein>